<evidence type="ECO:0000256" key="2">
    <source>
        <dbReference type="ARBA" id="ARBA00006906"/>
    </source>
</evidence>
<dbReference type="EMBL" id="ACCJ01000080">
    <property type="protein sequence ID" value="EEG56290.1"/>
    <property type="molecule type" value="Genomic_DNA"/>
</dbReference>
<evidence type="ECO:0000256" key="5">
    <source>
        <dbReference type="ARBA" id="ARBA00023277"/>
    </source>
</evidence>
<keyword evidence="5" id="KW-0119">Carbohydrate metabolism</keyword>
<dbReference type="NCBIfam" id="TIGR01182">
    <property type="entry name" value="eda"/>
    <property type="match status" value="1"/>
</dbReference>
<dbReference type="Proteomes" id="UP000004756">
    <property type="component" value="Unassembled WGS sequence"/>
</dbReference>
<evidence type="ECO:0000313" key="7">
    <source>
        <dbReference type="Proteomes" id="UP000004756"/>
    </source>
</evidence>
<evidence type="ECO:0000256" key="3">
    <source>
        <dbReference type="ARBA" id="ARBA00011233"/>
    </source>
</evidence>
<organism evidence="6 7">
    <name type="scientific">[Clostridium] asparagiforme DSM 15981</name>
    <dbReference type="NCBI Taxonomy" id="518636"/>
    <lineage>
        <taxon>Bacteria</taxon>
        <taxon>Bacillati</taxon>
        <taxon>Bacillota</taxon>
        <taxon>Clostridia</taxon>
        <taxon>Lachnospirales</taxon>
        <taxon>Lachnospiraceae</taxon>
        <taxon>Enterocloster</taxon>
    </lineage>
</organism>
<evidence type="ECO:0000256" key="4">
    <source>
        <dbReference type="ARBA" id="ARBA00023239"/>
    </source>
</evidence>
<keyword evidence="4" id="KW-0456">Lyase</keyword>
<dbReference type="InterPro" id="IPR000887">
    <property type="entry name" value="Aldlse_KDPG_KHG"/>
</dbReference>
<comment type="similarity">
    <text evidence="2">Belongs to the KHG/KDPG aldolase family.</text>
</comment>
<accession>C0CXB0</accession>
<dbReference type="AlphaFoldDB" id="C0CXB0"/>
<dbReference type="GO" id="GO:0016829">
    <property type="term" value="F:lyase activity"/>
    <property type="evidence" value="ECO:0007669"/>
    <property type="project" value="UniProtKB-KW"/>
</dbReference>
<dbReference type="Pfam" id="PF01081">
    <property type="entry name" value="Aldolase"/>
    <property type="match status" value="1"/>
</dbReference>
<dbReference type="CDD" id="cd00452">
    <property type="entry name" value="KDPG_aldolase"/>
    <property type="match status" value="1"/>
</dbReference>
<gene>
    <name evidence="6" type="primary">eda</name>
    <name evidence="6" type="ORF">CLOSTASPAR_01631</name>
</gene>
<dbReference type="SUPFAM" id="SSF51569">
    <property type="entry name" value="Aldolase"/>
    <property type="match status" value="1"/>
</dbReference>
<comment type="pathway">
    <text evidence="1">Carbohydrate acid metabolism.</text>
</comment>
<name>C0CXB0_9FIRM</name>
<protein>
    <submittedName>
        <fullName evidence="6">2-dehydro-3-deoxyphosphogluconate aldolase/4-hydroxy-2-oxoglutarate aldolase</fullName>
    </submittedName>
</protein>
<comment type="subunit">
    <text evidence="3">Homotrimer.</text>
</comment>
<reference evidence="6 7" key="1">
    <citation type="submission" date="2009-02" db="EMBL/GenBank/DDBJ databases">
        <title>Draft genome sequence of Clostridium asparagiforme (DSM 15981).</title>
        <authorList>
            <person name="Sudarsanam P."/>
            <person name="Ley R."/>
            <person name="Guruge J."/>
            <person name="Turnbaugh P.J."/>
            <person name="Mahowald M."/>
            <person name="Liep D."/>
            <person name="Gordon J."/>
        </authorList>
    </citation>
    <scope>NUCLEOTIDE SEQUENCE [LARGE SCALE GENOMIC DNA]</scope>
    <source>
        <strain evidence="6 7">DSM 15981</strain>
    </source>
</reference>
<evidence type="ECO:0000256" key="1">
    <source>
        <dbReference type="ARBA" id="ARBA00004761"/>
    </source>
</evidence>
<dbReference type="PANTHER" id="PTHR30246">
    <property type="entry name" value="2-KETO-3-DEOXY-6-PHOSPHOGLUCONATE ALDOLASE"/>
    <property type="match status" value="1"/>
</dbReference>
<dbReference type="InterPro" id="IPR013785">
    <property type="entry name" value="Aldolase_TIM"/>
</dbReference>
<sequence length="225" mass="24613">MLWKKGEKKFMDMREVFAQRPVLAIMRNVPLEDTLYYAGAVVAGGVKIFEVALNSVHGYEQIAMLRKEFGEDVMIGAGTAITPERAEKALEAGAGFLLTPSTQAEMLEWCRERKVPFLPGALTPSDVAMCVNHGYHTMKLFPAGDMPMSYIKSLKGPFDDTEYVAIGGVSADNIEEFFRRGYLGAGLGSNIMPKESVKAKDWKACAAYVAELVKRANAGIAAYKG</sequence>
<proteinExistence type="inferred from homology"/>
<dbReference type="Gene3D" id="3.20.20.70">
    <property type="entry name" value="Aldolase class I"/>
    <property type="match status" value="1"/>
</dbReference>
<dbReference type="HOGENOM" id="CLU_077795_2_2_9"/>
<comment type="caution">
    <text evidence="6">The sequence shown here is derived from an EMBL/GenBank/DDBJ whole genome shotgun (WGS) entry which is preliminary data.</text>
</comment>
<dbReference type="PANTHER" id="PTHR30246:SF1">
    <property type="entry name" value="2-DEHYDRO-3-DEOXY-6-PHOSPHOGALACTONATE ALDOLASE-RELATED"/>
    <property type="match status" value="1"/>
</dbReference>
<keyword evidence="7" id="KW-1185">Reference proteome</keyword>
<evidence type="ECO:0000313" key="6">
    <source>
        <dbReference type="EMBL" id="EEG56290.1"/>
    </source>
</evidence>